<dbReference type="InterPro" id="IPR011335">
    <property type="entry name" value="Restrct_endonuc-II-like"/>
</dbReference>
<dbReference type="Gene3D" id="3.40.1350.10">
    <property type="match status" value="1"/>
</dbReference>
<protein>
    <submittedName>
        <fullName evidence="2">Restriction endonuclease</fullName>
    </submittedName>
</protein>
<dbReference type="EMBL" id="JADOES010000071">
    <property type="protein sequence ID" value="MBT9317999.1"/>
    <property type="molecule type" value="Genomic_DNA"/>
</dbReference>
<keyword evidence="2" id="KW-0540">Nuclease</keyword>
<keyword evidence="3" id="KW-1185">Reference proteome</keyword>
<dbReference type="SUPFAM" id="SSF52980">
    <property type="entry name" value="Restriction endonuclease-like"/>
    <property type="match status" value="1"/>
</dbReference>
<dbReference type="GO" id="GO:0003677">
    <property type="term" value="F:DNA binding"/>
    <property type="evidence" value="ECO:0007669"/>
    <property type="project" value="InterPro"/>
</dbReference>
<dbReference type="PANTHER" id="PTHR30015">
    <property type="entry name" value="MRR RESTRICTION SYSTEM PROTEIN"/>
    <property type="match status" value="1"/>
</dbReference>
<dbReference type="InterPro" id="IPR052906">
    <property type="entry name" value="Type_IV_Methyl-Rstrct_Enzyme"/>
</dbReference>
<evidence type="ECO:0000313" key="3">
    <source>
        <dbReference type="Proteomes" id="UP000717364"/>
    </source>
</evidence>
<evidence type="ECO:0000313" key="2">
    <source>
        <dbReference type="EMBL" id="MBT9317999.1"/>
    </source>
</evidence>
<dbReference type="InterPro" id="IPR011856">
    <property type="entry name" value="tRNA_endonuc-like_dom_sf"/>
</dbReference>
<proteinExistence type="predicted"/>
<accession>A0A947DLY4</accession>
<gene>
    <name evidence="2" type="ORF">IXB50_21525</name>
</gene>
<organism evidence="2 3">
    <name type="scientific">Leptothoe spongobia TAU-MAC 1115</name>
    <dbReference type="NCBI Taxonomy" id="1967444"/>
    <lineage>
        <taxon>Bacteria</taxon>
        <taxon>Bacillati</taxon>
        <taxon>Cyanobacteriota</taxon>
        <taxon>Cyanophyceae</taxon>
        <taxon>Nodosilineales</taxon>
        <taxon>Cymatolegaceae</taxon>
        <taxon>Leptothoe</taxon>
        <taxon>Leptothoe spongobia</taxon>
    </lineage>
</organism>
<keyword evidence="2" id="KW-0255">Endonuclease</keyword>
<reference evidence="2" key="2">
    <citation type="journal article" date="2021" name="Mar. Drugs">
        <title>Genome Reduction and Secondary Metabolism of the Marine Sponge-Associated Cyanobacterium Leptothoe.</title>
        <authorList>
            <person name="Konstantinou D."/>
            <person name="Popin R.V."/>
            <person name="Fewer D.P."/>
            <person name="Sivonen K."/>
            <person name="Gkelis S."/>
        </authorList>
    </citation>
    <scope>NUCLEOTIDE SEQUENCE</scope>
    <source>
        <strain evidence="2">TAU-MAC 1115</strain>
    </source>
</reference>
<name>A0A947DLY4_9CYAN</name>
<comment type="caution">
    <text evidence="2">The sequence shown here is derived from an EMBL/GenBank/DDBJ whole genome shotgun (WGS) entry which is preliminary data.</text>
</comment>
<dbReference type="Proteomes" id="UP000717364">
    <property type="component" value="Unassembled WGS sequence"/>
</dbReference>
<evidence type="ECO:0000259" key="1">
    <source>
        <dbReference type="Pfam" id="PF04471"/>
    </source>
</evidence>
<dbReference type="GO" id="GO:0015666">
    <property type="term" value="F:restriction endodeoxyribonuclease activity"/>
    <property type="evidence" value="ECO:0007669"/>
    <property type="project" value="TreeGrafter"/>
</dbReference>
<sequence length="153" mass="16803">TLFWMLEVGVPKLTSLSAEVMRIGTMGYGGTRKDAGQTVGKSGDGGIDGIIKEDRLGLDVIYIQAKRWENPVGRPEIQKFAGALQGVRARKGVFITTSGFTSEAKDYVSRIDSKIILIDGRQLAAFMIEHNVGVSPVESYVVKRIDMDYFVDD</sequence>
<dbReference type="PANTHER" id="PTHR30015:SF7">
    <property type="entry name" value="TYPE IV METHYL-DIRECTED RESTRICTION ENZYME ECOKMRR"/>
    <property type="match status" value="1"/>
</dbReference>
<dbReference type="GO" id="GO:0009307">
    <property type="term" value="P:DNA restriction-modification system"/>
    <property type="evidence" value="ECO:0007669"/>
    <property type="project" value="InterPro"/>
</dbReference>
<keyword evidence="2" id="KW-0378">Hydrolase</keyword>
<feature type="non-terminal residue" evidence="2">
    <location>
        <position position="1"/>
    </location>
</feature>
<dbReference type="AlphaFoldDB" id="A0A947DLY4"/>
<dbReference type="Pfam" id="PF04471">
    <property type="entry name" value="Mrr_cat"/>
    <property type="match status" value="1"/>
</dbReference>
<dbReference type="RefSeq" id="WP_215611060.1">
    <property type="nucleotide sequence ID" value="NZ_JADOES010000071.1"/>
</dbReference>
<feature type="domain" description="Restriction endonuclease type IV Mrr" evidence="1">
    <location>
        <begin position="25"/>
        <end position="127"/>
    </location>
</feature>
<dbReference type="InterPro" id="IPR007560">
    <property type="entry name" value="Restrct_endonuc_IV_Mrr"/>
</dbReference>
<reference evidence="2" key="1">
    <citation type="submission" date="2020-11" db="EMBL/GenBank/DDBJ databases">
        <authorList>
            <person name="Konstantinou D."/>
            <person name="Gkelis S."/>
            <person name="Popin R."/>
            <person name="Fewer D."/>
            <person name="Sivonen K."/>
        </authorList>
    </citation>
    <scope>NUCLEOTIDE SEQUENCE</scope>
    <source>
        <strain evidence="2">TAU-MAC 1115</strain>
    </source>
</reference>